<dbReference type="SUPFAM" id="SSF46565">
    <property type="entry name" value="Chaperone J-domain"/>
    <property type="match status" value="1"/>
</dbReference>
<feature type="compositionally biased region" description="Basic and acidic residues" evidence="1">
    <location>
        <begin position="244"/>
        <end position="279"/>
    </location>
</feature>
<dbReference type="CDD" id="cd06257">
    <property type="entry name" value="DnaJ"/>
    <property type="match status" value="1"/>
</dbReference>
<dbReference type="EMBL" id="JAADYS010002782">
    <property type="protein sequence ID" value="KAF4454902.1"/>
    <property type="molecule type" value="Genomic_DNA"/>
</dbReference>
<feature type="compositionally biased region" description="Basic and acidic residues" evidence="1">
    <location>
        <begin position="182"/>
        <end position="192"/>
    </location>
</feature>
<feature type="compositionally biased region" description="Basic residues" evidence="1">
    <location>
        <begin position="128"/>
        <end position="140"/>
    </location>
</feature>
<dbReference type="OrthoDB" id="10250354at2759"/>
<organism evidence="4 5">
    <name type="scientific">Fusarium albosuccineum</name>
    <dbReference type="NCBI Taxonomy" id="1237068"/>
    <lineage>
        <taxon>Eukaryota</taxon>
        <taxon>Fungi</taxon>
        <taxon>Dikarya</taxon>
        <taxon>Ascomycota</taxon>
        <taxon>Pezizomycotina</taxon>
        <taxon>Sordariomycetes</taxon>
        <taxon>Hypocreomycetidae</taxon>
        <taxon>Hypocreales</taxon>
        <taxon>Nectriaceae</taxon>
        <taxon>Fusarium</taxon>
        <taxon>Fusarium decemcellulare species complex</taxon>
    </lineage>
</organism>
<dbReference type="InterPro" id="IPR001623">
    <property type="entry name" value="DnaJ_domain"/>
</dbReference>
<dbReference type="AlphaFoldDB" id="A0A8H4KRC1"/>
<evidence type="ECO:0000256" key="2">
    <source>
        <dbReference type="SAM" id="Phobius"/>
    </source>
</evidence>
<accession>A0A8H4KRC1</accession>
<feature type="compositionally biased region" description="Low complexity" evidence="1">
    <location>
        <begin position="206"/>
        <end position="216"/>
    </location>
</feature>
<feature type="transmembrane region" description="Helical" evidence="2">
    <location>
        <begin position="291"/>
        <end position="313"/>
    </location>
</feature>
<evidence type="ECO:0000313" key="5">
    <source>
        <dbReference type="Proteomes" id="UP000554235"/>
    </source>
</evidence>
<sequence length="326" mass="36433">MPLRPPSLRRLRSAPIPPREPCILAGAAWSLLRCRAGAAGLAVRAQQRRWRHEEVARKNHYERLNLRHDATPAEIKKSFYSLSKTHHPDANPKDPNAAQTFSLLSESYTVLSNTDRRATYDRDVLRLHHTPHHGHGHHNPRASYHSTNPAGGRSPSGLSRRRGTFRGPPPSFYRSGGWGNQGEKRRQAHEESTGFGGGSSGGGHAGESQGHGASSSAHHHQSPWGNPFGHHQSSHGGMGPGDDPFGHHQEVPHFDKAGHTRTHRREDQRRKDRQRRAMGDDDIEFEPQTSIMGHFFIISGILAATILAPLVYVQFMRLGRQRRDRD</sequence>
<name>A0A8H4KRC1_9HYPO</name>
<dbReference type="PROSITE" id="PS50076">
    <property type="entry name" value="DNAJ_2"/>
    <property type="match status" value="1"/>
</dbReference>
<dbReference type="InterPro" id="IPR053025">
    <property type="entry name" value="Mito_ATP_Synthase-Asso"/>
</dbReference>
<gene>
    <name evidence="4" type="ORF">FALBO_15744</name>
</gene>
<feature type="compositionally biased region" description="Gly residues" evidence="1">
    <location>
        <begin position="194"/>
        <end position="205"/>
    </location>
</feature>
<dbReference type="Gene3D" id="1.10.287.110">
    <property type="entry name" value="DnaJ domain"/>
    <property type="match status" value="1"/>
</dbReference>
<evidence type="ECO:0000313" key="4">
    <source>
        <dbReference type="EMBL" id="KAF4454902.1"/>
    </source>
</evidence>
<feature type="domain" description="J" evidence="3">
    <location>
        <begin position="59"/>
        <end position="124"/>
    </location>
</feature>
<feature type="region of interest" description="Disordered" evidence="1">
    <location>
        <begin position="128"/>
        <end position="284"/>
    </location>
</feature>
<protein>
    <submittedName>
        <fullName evidence="4">Chaperone 2</fullName>
    </submittedName>
</protein>
<proteinExistence type="predicted"/>
<evidence type="ECO:0000256" key="1">
    <source>
        <dbReference type="SAM" id="MobiDB-lite"/>
    </source>
</evidence>
<keyword evidence="5" id="KW-1185">Reference proteome</keyword>
<keyword evidence="2" id="KW-1133">Transmembrane helix</keyword>
<dbReference type="PANTHER" id="PTHR44873">
    <property type="entry name" value="DNAJ HOMOLOG SUBFAMILY C MEMBER 30, MITOCHONDRIAL"/>
    <property type="match status" value="1"/>
</dbReference>
<dbReference type="PRINTS" id="PR00625">
    <property type="entry name" value="JDOMAIN"/>
</dbReference>
<dbReference type="Pfam" id="PF00226">
    <property type="entry name" value="DnaJ"/>
    <property type="match status" value="1"/>
</dbReference>
<dbReference type="Proteomes" id="UP000554235">
    <property type="component" value="Unassembled WGS sequence"/>
</dbReference>
<keyword evidence="2" id="KW-0472">Membrane</keyword>
<dbReference type="PANTHER" id="PTHR44873:SF1">
    <property type="entry name" value="DNAJ HOMOLOG SUBFAMILY C MEMBER 30, MITOCHONDRIAL"/>
    <property type="match status" value="1"/>
</dbReference>
<dbReference type="InterPro" id="IPR036869">
    <property type="entry name" value="J_dom_sf"/>
</dbReference>
<comment type="caution">
    <text evidence="4">The sequence shown here is derived from an EMBL/GenBank/DDBJ whole genome shotgun (WGS) entry which is preliminary data.</text>
</comment>
<dbReference type="SMART" id="SM00271">
    <property type="entry name" value="DnaJ"/>
    <property type="match status" value="1"/>
</dbReference>
<evidence type="ECO:0000259" key="3">
    <source>
        <dbReference type="PROSITE" id="PS50076"/>
    </source>
</evidence>
<keyword evidence="2" id="KW-0812">Transmembrane</keyword>
<reference evidence="4 5" key="1">
    <citation type="submission" date="2020-01" db="EMBL/GenBank/DDBJ databases">
        <title>Identification and distribution of gene clusters putatively required for synthesis of sphingolipid metabolism inhibitors in phylogenetically diverse species of the filamentous fungus Fusarium.</title>
        <authorList>
            <person name="Kim H.-S."/>
            <person name="Busman M."/>
            <person name="Brown D.W."/>
            <person name="Divon H."/>
            <person name="Uhlig S."/>
            <person name="Proctor R.H."/>
        </authorList>
    </citation>
    <scope>NUCLEOTIDE SEQUENCE [LARGE SCALE GENOMIC DNA]</scope>
    <source>
        <strain evidence="4 5">NRRL 20459</strain>
    </source>
</reference>